<reference evidence="3" key="2">
    <citation type="submission" date="2015-01" db="EMBL/GenBank/DDBJ databases">
        <title>Evolutionary Origins and Diversification of the Mycorrhizal Mutualists.</title>
        <authorList>
            <consortium name="DOE Joint Genome Institute"/>
            <consortium name="Mycorrhizal Genomics Consortium"/>
            <person name="Kohler A."/>
            <person name="Kuo A."/>
            <person name="Nagy L.G."/>
            <person name="Floudas D."/>
            <person name="Copeland A."/>
            <person name="Barry K.W."/>
            <person name="Cichocki N."/>
            <person name="Veneault-Fourrey C."/>
            <person name="LaButti K."/>
            <person name="Lindquist E.A."/>
            <person name="Lipzen A."/>
            <person name="Lundell T."/>
            <person name="Morin E."/>
            <person name="Murat C."/>
            <person name="Riley R."/>
            <person name="Ohm R."/>
            <person name="Sun H."/>
            <person name="Tunlid A."/>
            <person name="Henrissat B."/>
            <person name="Grigoriev I.V."/>
            <person name="Hibbett D.S."/>
            <person name="Martin F."/>
        </authorList>
    </citation>
    <scope>NUCLEOTIDE SEQUENCE [LARGE SCALE GENOMIC DNA]</scope>
    <source>
        <strain evidence="3">UH-Slu-Lm8-n1</strain>
    </source>
</reference>
<accession>A0A0D0AQI4</accession>
<dbReference type="EMBL" id="KN835522">
    <property type="protein sequence ID" value="KIK36522.1"/>
    <property type="molecule type" value="Genomic_DNA"/>
</dbReference>
<dbReference type="OrthoDB" id="2691851at2759"/>
<dbReference type="InParanoid" id="A0A0D0AQI4"/>
<proteinExistence type="predicted"/>
<reference evidence="2 3" key="1">
    <citation type="submission" date="2014-04" db="EMBL/GenBank/DDBJ databases">
        <authorList>
            <consortium name="DOE Joint Genome Institute"/>
            <person name="Kuo A."/>
            <person name="Ruytinx J."/>
            <person name="Rineau F."/>
            <person name="Colpaert J."/>
            <person name="Kohler A."/>
            <person name="Nagy L.G."/>
            <person name="Floudas D."/>
            <person name="Copeland A."/>
            <person name="Barry K.W."/>
            <person name="Cichocki N."/>
            <person name="Veneault-Fourrey C."/>
            <person name="LaButti K."/>
            <person name="Lindquist E.A."/>
            <person name="Lipzen A."/>
            <person name="Lundell T."/>
            <person name="Morin E."/>
            <person name="Murat C."/>
            <person name="Sun H."/>
            <person name="Tunlid A."/>
            <person name="Henrissat B."/>
            <person name="Grigoriev I.V."/>
            <person name="Hibbett D.S."/>
            <person name="Martin F."/>
            <person name="Nordberg H.P."/>
            <person name="Cantor M.N."/>
            <person name="Hua S.X."/>
        </authorList>
    </citation>
    <scope>NUCLEOTIDE SEQUENCE [LARGE SCALE GENOMIC DNA]</scope>
    <source>
        <strain evidence="2 3">UH-Slu-Lm8-n1</strain>
    </source>
</reference>
<sequence length="112" mass="12238">MFRDPRMDILCPLGMNKYFGIAEEDPEDSGCVPNPLPVPVSMPSQVLETMMPDSEAGEIQRADMSTEEDDKEPMLTCEEVLTMECISDVPGTPSHHFPTDSSIPALIQGPGI</sequence>
<dbReference type="HOGENOM" id="CLU_2147528_0_0_1"/>
<dbReference type="AlphaFoldDB" id="A0A0D0AQI4"/>
<organism evidence="2 3">
    <name type="scientific">Suillus luteus UH-Slu-Lm8-n1</name>
    <dbReference type="NCBI Taxonomy" id="930992"/>
    <lineage>
        <taxon>Eukaryota</taxon>
        <taxon>Fungi</taxon>
        <taxon>Dikarya</taxon>
        <taxon>Basidiomycota</taxon>
        <taxon>Agaricomycotina</taxon>
        <taxon>Agaricomycetes</taxon>
        <taxon>Agaricomycetidae</taxon>
        <taxon>Boletales</taxon>
        <taxon>Suillineae</taxon>
        <taxon>Suillaceae</taxon>
        <taxon>Suillus</taxon>
    </lineage>
</organism>
<keyword evidence="3" id="KW-1185">Reference proteome</keyword>
<name>A0A0D0AQI4_9AGAM</name>
<gene>
    <name evidence="2" type="ORF">CY34DRAFT_16328</name>
</gene>
<protein>
    <submittedName>
        <fullName evidence="2">Uncharacterized protein</fullName>
    </submittedName>
</protein>
<feature type="region of interest" description="Disordered" evidence="1">
    <location>
        <begin position="90"/>
        <end position="112"/>
    </location>
</feature>
<evidence type="ECO:0000256" key="1">
    <source>
        <dbReference type="SAM" id="MobiDB-lite"/>
    </source>
</evidence>
<evidence type="ECO:0000313" key="3">
    <source>
        <dbReference type="Proteomes" id="UP000054485"/>
    </source>
</evidence>
<evidence type="ECO:0000313" key="2">
    <source>
        <dbReference type="EMBL" id="KIK36522.1"/>
    </source>
</evidence>
<dbReference type="Proteomes" id="UP000054485">
    <property type="component" value="Unassembled WGS sequence"/>
</dbReference>